<evidence type="ECO:0000256" key="1">
    <source>
        <dbReference type="ARBA" id="ARBA00004613"/>
    </source>
</evidence>
<dbReference type="Gene3D" id="2.60.40.60">
    <property type="entry name" value="Cadherins"/>
    <property type="match status" value="1"/>
</dbReference>
<organism evidence="5 6">
    <name type="scientific">Magnetospirillum aberrantis SpK</name>
    <dbReference type="NCBI Taxonomy" id="908842"/>
    <lineage>
        <taxon>Bacteria</taxon>
        <taxon>Pseudomonadati</taxon>
        <taxon>Pseudomonadota</taxon>
        <taxon>Alphaproteobacteria</taxon>
        <taxon>Rhodospirillales</taxon>
        <taxon>Rhodospirillaceae</taxon>
        <taxon>Magnetospirillum</taxon>
    </lineage>
</organism>
<dbReference type="InterPro" id="IPR049531">
    <property type="entry name" value="AFP_rpt"/>
</dbReference>
<dbReference type="SUPFAM" id="SSF51120">
    <property type="entry name" value="beta-Roll"/>
    <property type="match status" value="6"/>
</dbReference>
<dbReference type="RefSeq" id="WP_163674643.1">
    <property type="nucleotide sequence ID" value="NZ_JAAIYP010000009.1"/>
</dbReference>
<dbReference type="Pfam" id="PF05345">
    <property type="entry name" value="He_PIG"/>
    <property type="match status" value="1"/>
</dbReference>
<comment type="caution">
    <text evidence="5">The sequence shown here is derived from an EMBL/GenBank/DDBJ whole genome shotgun (WGS) entry which is preliminary data.</text>
</comment>
<proteinExistence type="predicted"/>
<dbReference type="PROSITE" id="PS50268">
    <property type="entry name" value="CADHERIN_2"/>
    <property type="match status" value="3"/>
</dbReference>
<dbReference type="InterPro" id="IPR001343">
    <property type="entry name" value="Hemolysn_Ca-bd"/>
</dbReference>
<feature type="compositionally biased region" description="Low complexity" evidence="3">
    <location>
        <begin position="950"/>
        <end position="962"/>
    </location>
</feature>
<feature type="region of interest" description="Disordered" evidence="3">
    <location>
        <begin position="946"/>
        <end position="971"/>
    </location>
</feature>
<dbReference type="Pfam" id="PF18815">
    <property type="entry name" value="AFP_2"/>
    <property type="match status" value="1"/>
</dbReference>
<evidence type="ECO:0000259" key="4">
    <source>
        <dbReference type="PROSITE" id="PS50268"/>
    </source>
</evidence>
<feature type="domain" description="Cadherin" evidence="4">
    <location>
        <begin position="716"/>
        <end position="816"/>
    </location>
</feature>
<reference evidence="5 6" key="1">
    <citation type="submission" date="2020-02" db="EMBL/GenBank/DDBJ databases">
        <authorList>
            <person name="Dziuba M."/>
            <person name="Kuznetsov B."/>
            <person name="Mardanov A."/>
            <person name="Ravin N."/>
            <person name="Grouzdev D."/>
        </authorList>
    </citation>
    <scope>NUCLEOTIDE SEQUENCE [LARGE SCALE GENOMIC DNA]</scope>
    <source>
        <strain evidence="5 6">SpK</strain>
    </source>
</reference>
<dbReference type="Gene3D" id="2.60.40.2810">
    <property type="match status" value="1"/>
</dbReference>
<accession>A0A7C9UXN2</accession>
<feature type="non-terminal residue" evidence="5">
    <location>
        <position position="1"/>
    </location>
</feature>
<protein>
    <submittedName>
        <fullName evidence="5">Tandem-95 repeat protein</fullName>
    </submittedName>
</protein>
<dbReference type="InterPro" id="IPR015919">
    <property type="entry name" value="Cadherin-like_sf"/>
</dbReference>
<dbReference type="Gene3D" id="2.160.20.160">
    <property type="match status" value="1"/>
</dbReference>
<dbReference type="InterPro" id="IPR041690">
    <property type="entry name" value="Cadherin_5"/>
</dbReference>
<dbReference type="Gene3D" id="2.60.40.10">
    <property type="entry name" value="Immunoglobulins"/>
    <property type="match status" value="3"/>
</dbReference>
<comment type="subcellular location">
    <subcellularLocation>
        <location evidence="1">Secreted</location>
    </subcellularLocation>
</comment>
<dbReference type="Pfam" id="PF00353">
    <property type="entry name" value="HemolysinCabind"/>
    <property type="match status" value="10"/>
</dbReference>
<dbReference type="Gene3D" id="2.150.10.10">
    <property type="entry name" value="Serralysin-like metalloprotease, C-terminal"/>
    <property type="match status" value="7"/>
</dbReference>
<feature type="domain" description="Cadherin" evidence="4">
    <location>
        <begin position="1498"/>
        <end position="1600"/>
    </location>
</feature>
<dbReference type="InterPro" id="IPR050557">
    <property type="entry name" value="RTX_toxin/Mannuronan_C5-epim"/>
</dbReference>
<dbReference type="PANTHER" id="PTHR38340">
    <property type="entry name" value="S-LAYER PROTEIN"/>
    <property type="match status" value="1"/>
</dbReference>
<feature type="domain" description="Cadherin" evidence="4">
    <location>
        <begin position="832"/>
        <end position="928"/>
    </location>
</feature>
<keyword evidence="2" id="KW-0964">Secreted</keyword>
<dbReference type="Pfam" id="PF17892">
    <property type="entry name" value="Cadherin_5"/>
    <property type="match status" value="2"/>
</dbReference>
<dbReference type="InterPro" id="IPR011049">
    <property type="entry name" value="Serralysin-like_metalloprot_C"/>
</dbReference>
<dbReference type="InterPro" id="IPR010221">
    <property type="entry name" value="VCBS_dom"/>
</dbReference>
<dbReference type="GO" id="GO:0005576">
    <property type="term" value="C:extracellular region"/>
    <property type="evidence" value="ECO:0007669"/>
    <property type="project" value="UniProtKB-SubCell"/>
</dbReference>
<dbReference type="InterPro" id="IPR013783">
    <property type="entry name" value="Ig-like_fold"/>
</dbReference>
<dbReference type="Proteomes" id="UP000480684">
    <property type="component" value="Unassembled WGS sequence"/>
</dbReference>
<dbReference type="SMART" id="SM00736">
    <property type="entry name" value="CADG"/>
    <property type="match status" value="2"/>
</dbReference>
<dbReference type="GO" id="GO:0005509">
    <property type="term" value="F:calcium ion binding"/>
    <property type="evidence" value="ECO:0007669"/>
    <property type="project" value="InterPro"/>
</dbReference>
<evidence type="ECO:0000256" key="2">
    <source>
        <dbReference type="ARBA" id="ARBA00022525"/>
    </source>
</evidence>
<evidence type="ECO:0000313" key="6">
    <source>
        <dbReference type="Proteomes" id="UP000480684"/>
    </source>
</evidence>
<dbReference type="Pfam" id="PF17963">
    <property type="entry name" value="Big_9"/>
    <property type="match status" value="4"/>
</dbReference>
<sequence>LDTAAAFKDVDVGDTLTYSATLANGDPLPAWLSIDPETGKLSGTPANGDVGDLSIVVTATDEAGASVSADPFTVTVDNVNDTPVVTVENVTTDEDSAVSGTITASDVDVGDTLTYSFGTDDNGDPILTVETANGSATIDPTTGRYTFTPNDNADKLDGGEQAVDTFKVYVSDGTTTTAQDVNVTITGSDDATVIDGTVDLGSMKEDSGSITFTAEQLLGKASDADDTLSVANVQADGGTLTDNGDGTWTFTPEGDFSGTVSVSYDVVTDDGDVTAASATLAVTGVADGADIDAADVVIDRSVGTDDVLTGTDAADTLMGGAGNDILSGGDGNDVLYGDGEAGTYSTTLSIDVTKLDSSETLSAVTLTGLPEGATLSAGTQNADGSWTVSVDDLEGLTLTVDNPVGDGFNIGIAVTSTDGDDSLEKTSSLHVSYTGTASGDDVLSGGAGNDTLLGGGGNDTLTGGAGADVLDGGAGNDVFNMTGEDGVWSAGYYATAESAYLGGKNLNADTFIGGEGTDTLNATSGNDVILAQQGSTTRLSGIEVINAGDGNDVVDLTNGRANYGDTTIDGGAGNDVLFGQNGNDLLIGGTGNDTLAGAAGNDTLLGGDGNDKLIGGAGADVIDGGAGDDRVVAKAADMTGDVMHGGDGTDTLVVQLSAAEYTDAVRAELIEFKQFIAEHPGETFTFDTLGGATATSFEAISVTVDGYTISLNSPPTVEAVTATAAESSTDAASTVSGTIVASDVDGDTLTYAVVADGETHNGELVVDEDGNFVFTAKDSNWNGTDTFTVQVSDGNGGVTTQTVTVTVTPTNDAPVVSVSAATGTESTSDAPTTVSGSITASDVDNDTLSFAVVADNQAHNGELVVNSDGTYTYTADDSNWSGTDTFTVQVSDGNGGVVDTTVTITVNAANDDPDAVDDAVSVTIEPVVTDTSAQAPALSVTISAADVHTETSTSTSTTTTTDTSRDANAVNTGMSTPANWGGLGTLSGNFTWDSTINGTSGNDAYSSGTWGANISTGAGDDTVNVVYGNTGSINTGEGDDQVKSASKVTDVNLGSGNDKLDVAAEISGDLDAGQGDDLIKVGTNVNGDVNLGSGDDTIQIGNYLNGTYQSFDAGEGDDVVKVALNAQSSDMNLGSGDDYLGVGLEFQGRLNAGEGDDTVVIGANVADLRENGVYYDSTIDLGAGNDYLKVGGETLGGGTVMAGSGDDTVVFGQSGHWSGGGTIDMGTGNDSLTVSGYVQNTLVGGEGEDTLVLNQYSLADWNNNLFGIQDHVSGFEKIVLTDGVVGGTTETTTTTTTTTTSTYTYTVTIDAGLNDTDGSETLSTTATLDNVPDGATVKVGDDVLSPNADGTYTVSLTNGDAVVTIVSDSELDLSGVTTSVTSTESNGNVTATTTVEGAGSAAGDVVSGETGETTGGSVTIDAATLLANDSDVDGDSLTITGVANPSTGTVSLDENGNVVFTPENGFVGTATFEYTVSDGHGGTSTATVTVEVEAGNEDPTAAAVSVSGAESTTSEVTTVTGSLAASDADGDTLSYSVVNDGTAHSGTLTIDENGNFTYTAKDSDWDGTETFTVQVSDGNGGSVEVPVTITVTPMADTPVVSVSTGSLQQTTINVTNLGGSAGYDNTYGYYVMDDNGNPVSGEILFADANSEVNHTVTIEGVDPSRIGYFIIPNGDDKNCGLDSGDKVTFTQDSNGNWRVVDADGDVLRGEGTSVIFSDADLNADGLDHMADNSVGGNQNWEDISGGGDGDFNDVNIQTATTNTAIGVNTAYDLDAQGSSASSTVTASGWGGKTYGGAGDDVVNSNGGLDTLYGGSGDDTINAGSYDTAFGGSGDDVISVSGCGGTTLLGNAGDDTITGGSGNDVIYGDDYTEADSGYAYAALNISGSTTDSDETLTYVVSDLPEGVALVDANGDELTANADGSYTLTADQLAGLELKIPTDGSVSALDLTVTAISHEGETTAEASTPVHLDLSGFVSDGADTLAGGAGSDTLYGGGGNDTFIFSADNSASGTNYVDQGGVAKDGTGASVSGSNYKETQDTYFGGSGHDTLVMTDGNDAVHISNLNSIEVINAGAGNDVVDINYSDGSTYGAVTVDGGSGNDTIFTNDGDDTLFGGTGSDYLSGNAGDDVLNGGAGADVLKGGSGTDTADYSDSSAGVNVYLGAGDGNGYSGSGGTGTGGDAQGDTYNSIENVNGSAHDDYVYGAAGGTTANLGDGNDTFDNSEASNVVASDTVDGGAGNDLIYTGNGDDLLIGGSGNDTLYGEAGNDTLIGGTGDDVMYGGDGSDTFLFDFDSGHDTVYGGTGGNWTDTLDLTNLGEGVTVDINISGGDSWTVTTDSTEHVTNLSDDASGSVVIHNADGSTEQVDFHSLEQIKW</sequence>
<dbReference type="SUPFAM" id="SSF49313">
    <property type="entry name" value="Cadherin-like"/>
    <property type="match status" value="2"/>
</dbReference>
<dbReference type="EMBL" id="JAAIYP010000009">
    <property type="protein sequence ID" value="NFV79014.1"/>
    <property type="molecule type" value="Genomic_DNA"/>
</dbReference>
<gene>
    <name evidence="5" type="ORF">G4223_02650</name>
</gene>
<dbReference type="InterPro" id="IPR006644">
    <property type="entry name" value="Cadg"/>
</dbReference>
<dbReference type="NCBIfam" id="NF012211">
    <property type="entry name" value="tand_rpt_95"/>
    <property type="match status" value="5"/>
</dbReference>
<evidence type="ECO:0000313" key="5">
    <source>
        <dbReference type="EMBL" id="NFV79014.1"/>
    </source>
</evidence>
<name>A0A7C9UXN2_9PROT</name>
<keyword evidence="6" id="KW-1185">Reference proteome</keyword>
<dbReference type="GO" id="GO:0016020">
    <property type="term" value="C:membrane"/>
    <property type="evidence" value="ECO:0007669"/>
    <property type="project" value="InterPro"/>
</dbReference>
<dbReference type="InterPro" id="IPR002126">
    <property type="entry name" value="Cadherin-like_dom"/>
</dbReference>
<dbReference type="InterPro" id="IPR018511">
    <property type="entry name" value="Hemolysin-typ_Ca-bd_CS"/>
</dbReference>
<dbReference type="NCBIfam" id="TIGR01965">
    <property type="entry name" value="VCBS_repeat"/>
    <property type="match status" value="4"/>
</dbReference>
<dbReference type="PROSITE" id="PS00330">
    <property type="entry name" value="HEMOLYSIN_CALCIUM"/>
    <property type="match status" value="10"/>
</dbReference>
<dbReference type="PANTHER" id="PTHR38340:SF1">
    <property type="entry name" value="S-LAYER PROTEIN"/>
    <property type="match status" value="1"/>
</dbReference>
<dbReference type="GO" id="GO:0007156">
    <property type="term" value="P:homophilic cell adhesion via plasma membrane adhesion molecules"/>
    <property type="evidence" value="ECO:0007669"/>
    <property type="project" value="InterPro"/>
</dbReference>
<evidence type="ECO:0000256" key="3">
    <source>
        <dbReference type="SAM" id="MobiDB-lite"/>
    </source>
</evidence>
<dbReference type="PRINTS" id="PR00313">
    <property type="entry name" value="CABNDNGRPT"/>
</dbReference>